<dbReference type="EMBL" id="BMLT01000007">
    <property type="protein sequence ID" value="GGO84187.1"/>
    <property type="molecule type" value="Genomic_DNA"/>
</dbReference>
<dbReference type="AlphaFoldDB" id="A0A918DVG4"/>
<dbReference type="Gene3D" id="2.60.120.10">
    <property type="entry name" value="Jelly Rolls"/>
    <property type="match status" value="1"/>
</dbReference>
<dbReference type="GO" id="GO:0003700">
    <property type="term" value="F:DNA-binding transcription factor activity"/>
    <property type="evidence" value="ECO:0007669"/>
    <property type="project" value="TreeGrafter"/>
</dbReference>
<gene>
    <name evidence="2" type="ORF">GCM10011348_29850</name>
</gene>
<dbReference type="PANTHER" id="PTHR24567">
    <property type="entry name" value="CRP FAMILY TRANSCRIPTIONAL REGULATORY PROTEIN"/>
    <property type="match status" value="1"/>
</dbReference>
<dbReference type="SUPFAM" id="SSF51206">
    <property type="entry name" value="cAMP-binding domain-like"/>
    <property type="match status" value="1"/>
</dbReference>
<evidence type="ECO:0000313" key="2">
    <source>
        <dbReference type="EMBL" id="GGO84187.1"/>
    </source>
</evidence>
<protein>
    <recommendedName>
        <fullName evidence="1">Cyclic nucleotide-binding domain-containing protein</fullName>
    </recommendedName>
</protein>
<comment type="caution">
    <text evidence="2">The sequence shown here is derived from an EMBL/GenBank/DDBJ whole genome shotgun (WGS) entry which is preliminary data.</text>
</comment>
<accession>A0A918DVG4</accession>
<feature type="domain" description="Cyclic nucleotide-binding" evidence="1">
    <location>
        <begin position="3"/>
        <end position="104"/>
    </location>
</feature>
<keyword evidence="3" id="KW-1185">Reference proteome</keyword>
<dbReference type="Proteomes" id="UP000599578">
    <property type="component" value="Unassembled WGS sequence"/>
</dbReference>
<reference evidence="2 3" key="1">
    <citation type="journal article" date="2014" name="Int. J. Syst. Evol. Microbiol.">
        <title>Complete genome sequence of Corynebacterium casei LMG S-19264T (=DSM 44701T), isolated from a smear-ripened cheese.</title>
        <authorList>
            <consortium name="US DOE Joint Genome Institute (JGI-PGF)"/>
            <person name="Walter F."/>
            <person name="Albersmeier A."/>
            <person name="Kalinowski J."/>
            <person name="Ruckert C."/>
        </authorList>
    </citation>
    <scope>NUCLEOTIDE SEQUENCE [LARGE SCALE GENOMIC DNA]</scope>
    <source>
        <strain evidence="2 3">CGMCC 1.7286</strain>
    </source>
</reference>
<dbReference type="GO" id="GO:0005829">
    <property type="term" value="C:cytosol"/>
    <property type="evidence" value="ECO:0007669"/>
    <property type="project" value="TreeGrafter"/>
</dbReference>
<organism evidence="2 3">
    <name type="scientific">Marinobacterium nitratireducens</name>
    <dbReference type="NCBI Taxonomy" id="518897"/>
    <lineage>
        <taxon>Bacteria</taxon>
        <taxon>Pseudomonadati</taxon>
        <taxon>Pseudomonadota</taxon>
        <taxon>Gammaproteobacteria</taxon>
        <taxon>Oceanospirillales</taxon>
        <taxon>Oceanospirillaceae</taxon>
        <taxon>Marinobacterium</taxon>
    </lineage>
</organism>
<dbReference type="PANTHER" id="PTHR24567:SF26">
    <property type="entry name" value="REGULATORY PROTEIN YEIL"/>
    <property type="match status" value="1"/>
</dbReference>
<proteinExistence type="predicted"/>
<dbReference type="InterPro" id="IPR014710">
    <property type="entry name" value="RmlC-like_jellyroll"/>
</dbReference>
<dbReference type="InterPro" id="IPR018490">
    <property type="entry name" value="cNMP-bd_dom_sf"/>
</dbReference>
<evidence type="ECO:0000313" key="3">
    <source>
        <dbReference type="Proteomes" id="UP000599578"/>
    </source>
</evidence>
<dbReference type="InterPro" id="IPR050397">
    <property type="entry name" value="Env_Response_Regulators"/>
</dbReference>
<dbReference type="InterPro" id="IPR000595">
    <property type="entry name" value="cNMP-bd_dom"/>
</dbReference>
<dbReference type="CDD" id="cd00038">
    <property type="entry name" value="CAP_ED"/>
    <property type="match status" value="1"/>
</dbReference>
<evidence type="ECO:0000259" key="1">
    <source>
        <dbReference type="PROSITE" id="PS50042"/>
    </source>
</evidence>
<name>A0A918DVG4_9GAMM</name>
<dbReference type="PROSITE" id="PS50042">
    <property type="entry name" value="CNMP_BINDING_3"/>
    <property type="match status" value="1"/>
</dbReference>
<dbReference type="SMART" id="SM00100">
    <property type="entry name" value="cNMP"/>
    <property type="match status" value="1"/>
</dbReference>
<dbReference type="Pfam" id="PF00027">
    <property type="entry name" value="cNMP_binding"/>
    <property type="match status" value="1"/>
</dbReference>
<sequence>MSAFGALPDTFIEKVLQFGELVHLEKGELLFRKGERPESFFIVLSGDITIYDDTDAGRHNIRTTDIGESLGFPAMIALRPRMFSSVANCDCLVLRITSQHFAELYEWNLPQFAIFYMNLSRDMSRFLRNCAGVSDENDAVSD</sequence>